<dbReference type="AlphaFoldDB" id="A0A0F9HMB3"/>
<dbReference type="EMBL" id="LAZR01014701">
    <property type="protein sequence ID" value="KKM16317.1"/>
    <property type="molecule type" value="Genomic_DNA"/>
</dbReference>
<comment type="caution">
    <text evidence="1">The sequence shown here is derived from an EMBL/GenBank/DDBJ whole genome shotgun (WGS) entry which is preliminary data.</text>
</comment>
<proteinExistence type="predicted"/>
<reference evidence="1" key="1">
    <citation type="journal article" date="2015" name="Nature">
        <title>Complex archaea that bridge the gap between prokaryotes and eukaryotes.</title>
        <authorList>
            <person name="Spang A."/>
            <person name="Saw J.H."/>
            <person name="Jorgensen S.L."/>
            <person name="Zaremba-Niedzwiedzka K."/>
            <person name="Martijn J."/>
            <person name="Lind A.E."/>
            <person name="van Eijk R."/>
            <person name="Schleper C."/>
            <person name="Guy L."/>
            <person name="Ettema T.J."/>
        </authorList>
    </citation>
    <scope>NUCLEOTIDE SEQUENCE</scope>
</reference>
<sequence length="145" mass="16205">MNKEGIMEDNRKGTWEDVTGECEVHWYSFSMGGYAEVQHSERSIAFLGPAVVVCKDPNYRVANGGGGLNHPGYMRVEHFIPEPEWVDVTDECVAEVHLRRVDLIHNGICVALMGHQVNTDCGTLAKDYRVTTIPPVHDTFSGFLK</sequence>
<evidence type="ECO:0000313" key="1">
    <source>
        <dbReference type="EMBL" id="KKM16317.1"/>
    </source>
</evidence>
<name>A0A0F9HMB3_9ZZZZ</name>
<organism evidence="1">
    <name type="scientific">marine sediment metagenome</name>
    <dbReference type="NCBI Taxonomy" id="412755"/>
    <lineage>
        <taxon>unclassified sequences</taxon>
        <taxon>metagenomes</taxon>
        <taxon>ecological metagenomes</taxon>
    </lineage>
</organism>
<gene>
    <name evidence="1" type="ORF">LCGC14_1687100</name>
</gene>
<accession>A0A0F9HMB3</accession>
<protein>
    <submittedName>
        <fullName evidence="1">Uncharacterized protein</fullName>
    </submittedName>
</protein>